<feature type="non-terminal residue" evidence="1">
    <location>
        <position position="1"/>
    </location>
</feature>
<dbReference type="EMBL" id="BKCJ010404843">
    <property type="protein sequence ID" value="GFA32545.1"/>
    <property type="molecule type" value="Genomic_DNA"/>
</dbReference>
<organism evidence="1">
    <name type="scientific">Tanacetum cinerariifolium</name>
    <name type="common">Dalmatian daisy</name>
    <name type="synonym">Chrysanthemum cinerariifolium</name>
    <dbReference type="NCBI Taxonomy" id="118510"/>
    <lineage>
        <taxon>Eukaryota</taxon>
        <taxon>Viridiplantae</taxon>
        <taxon>Streptophyta</taxon>
        <taxon>Embryophyta</taxon>
        <taxon>Tracheophyta</taxon>
        <taxon>Spermatophyta</taxon>
        <taxon>Magnoliopsida</taxon>
        <taxon>eudicotyledons</taxon>
        <taxon>Gunneridae</taxon>
        <taxon>Pentapetalae</taxon>
        <taxon>asterids</taxon>
        <taxon>campanulids</taxon>
        <taxon>Asterales</taxon>
        <taxon>Asteraceae</taxon>
        <taxon>Asteroideae</taxon>
        <taxon>Anthemideae</taxon>
        <taxon>Anthemidinae</taxon>
        <taxon>Tanacetum</taxon>
    </lineage>
</organism>
<proteinExistence type="predicted"/>
<evidence type="ECO:0000313" key="1">
    <source>
        <dbReference type="EMBL" id="GFA32545.1"/>
    </source>
</evidence>
<name>A0A699JFB5_TANCI</name>
<accession>A0A699JFB5</accession>
<dbReference type="AlphaFoldDB" id="A0A699JFB5"/>
<sequence>SIEVVIVRILAGQLTKLQPSAPGRHLEEVYVTWA</sequence>
<comment type="caution">
    <text evidence="1">The sequence shown here is derived from an EMBL/GenBank/DDBJ whole genome shotgun (WGS) entry which is preliminary data.</text>
</comment>
<reference evidence="1" key="1">
    <citation type="journal article" date="2019" name="Sci. Rep.">
        <title>Draft genome of Tanacetum cinerariifolium, the natural source of mosquito coil.</title>
        <authorList>
            <person name="Yamashiro T."/>
            <person name="Shiraishi A."/>
            <person name="Satake H."/>
            <person name="Nakayama K."/>
        </authorList>
    </citation>
    <scope>NUCLEOTIDE SEQUENCE</scope>
</reference>
<gene>
    <name evidence="1" type="ORF">Tci_604517</name>
</gene>
<protein>
    <submittedName>
        <fullName evidence="1">Uncharacterized protein</fullName>
    </submittedName>
</protein>